<dbReference type="OrthoDB" id="3383452at2"/>
<dbReference type="EMBL" id="FOGO01000007">
    <property type="protein sequence ID" value="SES04189.1"/>
    <property type="molecule type" value="Genomic_DNA"/>
</dbReference>
<dbReference type="RefSeq" id="WP_075001221.1">
    <property type="nucleotide sequence ID" value="NZ_FOGO01000007.1"/>
</dbReference>
<gene>
    <name evidence="2" type="ORF">SAMN05421870_107310</name>
</gene>
<name>A0A1H9U485_9ACTN</name>
<proteinExistence type="predicted"/>
<dbReference type="Proteomes" id="UP000182841">
    <property type="component" value="Unassembled WGS sequence"/>
</dbReference>
<accession>A0A1H9U485</accession>
<reference evidence="3" key="1">
    <citation type="submission" date="2016-10" db="EMBL/GenBank/DDBJ databases">
        <authorList>
            <person name="Varghese N."/>
            <person name="Submissions S."/>
        </authorList>
    </citation>
    <scope>NUCLEOTIDE SEQUENCE [LARGE SCALE GENOMIC DNA]</scope>
    <source>
        <strain evidence="3">CGMCC 4.6825</strain>
    </source>
</reference>
<protein>
    <submittedName>
        <fullName evidence="2">Uncharacterized protein</fullName>
    </submittedName>
</protein>
<dbReference type="AlphaFoldDB" id="A0A1H9U485"/>
<feature type="compositionally biased region" description="Polar residues" evidence="1">
    <location>
        <begin position="1"/>
        <end position="23"/>
    </location>
</feature>
<evidence type="ECO:0000256" key="1">
    <source>
        <dbReference type="SAM" id="MobiDB-lite"/>
    </source>
</evidence>
<organism evidence="2 3">
    <name type="scientific">Streptomyces qinglanensis</name>
    <dbReference type="NCBI Taxonomy" id="943816"/>
    <lineage>
        <taxon>Bacteria</taxon>
        <taxon>Bacillati</taxon>
        <taxon>Actinomycetota</taxon>
        <taxon>Actinomycetes</taxon>
        <taxon>Kitasatosporales</taxon>
        <taxon>Streptomycetaceae</taxon>
        <taxon>Streptomyces</taxon>
    </lineage>
</organism>
<feature type="region of interest" description="Disordered" evidence="1">
    <location>
        <begin position="115"/>
        <end position="139"/>
    </location>
</feature>
<evidence type="ECO:0000313" key="2">
    <source>
        <dbReference type="EMBL" id="SES04189.1"/>
    </source>
</evidence>
<feature type="region of interest" description="Disordered" evidence="1">
    <location>
        <begin position="1"/>
        <end position="45"/>
    </location>
</feature>
<sequence>MPHGGTSKNEYGKTNTGEETNTPALRADDSLTGPLALDSSGNAAPQRDYQLEAFGAFWLVYPRKRNREDARKEWIAAIDRGATPEHIVQAAKAYAHERATEDPRYTPYPATWLRRGAYDDEPDQPPLAAPFASGQPTPSNVIALPNQHRPSTTDARVQQAIDVGSRLQAAADAARAQENR</sequence>
<evidence type="ECO:0000313" key="3">
    <source>
        <dbReference type="Proteomes" id="UP000182841"/>
    </source>
</evidence>
<keyword evidence="3" id="KW-1185">Reference proteome</keyword>